<protein>
    <submittedName>
        <fullName evidence="1">Uncharacterized protein</fullName>
    </submittedName>
</protein>
<evidence type="ECO:0000313" key="1">
    <source>
        <dbReference type="EMBL" id="VFK16744.1"/>
    </source>
</evidence>
<organism evidence="1">
    <name type="scientific">Candidatus Kentrum sp. LFY</name>
    <dbReference type="NCBI Taxonomy" id="2126342"/>
    <lineage>
        <taxon>Bacteria</taxon>
        <taxon>Pseudomonadati</taxon>
        <taxon>Pseudomonadota</taxon>
        <taxon>Gammaproteobacteria</taxon>
        <taxon>Candidatus Kentrum</taxon>
    </lineage>
</organism>
<name>A0A450WI85_9GAMM</name>
<reference evidence="1" key="1">
    <citation type="submission" date="2019-02" db="EMBL/GenBank/DDBJ databases">
        <authorList>
            <person name="Gruber-Vodicka R. H."/>
            <person name="Seah K. B. B."/>
        </authorList>
    </citation>
    <scope>NUCLEOTIDE SEQUENCE</scope>
    <source>
        <strain evidence="1">BECK_BY7</strain>
    </source>
</reference>
<gene>
    <name evidence="1" type="ORF">BECKLFY1418C_GA0070996_102549</name>
</gene>
<dbReference type="EMBL" id="CAADFN010000025">
    <property type="protein sequence ID" value="VFK16744.1"/>
    <property type="molecule type" value="Genomic_DNA"/>
</dbReference>
<proteinExistence type="predicted"/>
<sequence>MSKKRSSNERRRLRRLLLSAKDLGFHEDNINRLLQRKGKFVLSVTTRSVDDRIKMSLRDRWIHRTYREDFGTAATWRASVPGGQIQWLDKEILER</sequence>
<dbReference type="AlphaFoldDB" id="A0A450WI85"/>
<accession>A0A450WI85</accession>